<dbReference type="AlphaFoldDB" id="H6KZ59"/>
<dbReference type="HOGENOM" id="CLU_2234697_0_0_10"/>
<proteinExistence type="predicted"/>
<organism evidence="2 3">
    <name type="scientific">Saprospira grandis (strain Lewin)</name>
    <dbReference type="NCBI Taxonomy" id="984262"/>
    <lineage>
        <taxon>Bacteria</taxon>
        <taxon>Pseudomonadati</taxon>
        <taxon>Bacteroidota</taxon>
        <taxon>Saprospiria</taxon>
        <taxon>Saprospirales</taxon>
        <taxon>Saprospiraceae</taxon>
        <taxon>Saprospira</taxon>
    </lineage>
</organism>
<feature type="compositionally biased region" description="Basic and acidic residues" evidence="1">
    <location>
        <begin position="33"/>
        <end position="54"/>
    </location>
</feature>
<accession>H6KZ59</accession>
<dbReference type="KEGG" id="sgn:SGRA_0604"/>
<evidence type="ECO:0000313" key="2">
    <source>
        <dbReference type="EMBL" id="AFC23343.1"/>
    </source>
</evidence>
<reference evidence="2 3" key="1">
    <citation type="journal article" date="2012" name="Stand. Genomic Sci.">
        <title>Complete genome sequencing and analysis of Saprospira grandis str. Lewin, a predatory marine bacterium.</title>
        <authorList>
            <person name="Saw J.H."/>
            <person name="Yuryev A."/>
            <person name="Kanbe M."/>
            <person name="Hou S."/>
            <person name="Young A.G."/>
            <person name="Aizawa S."/>
            <person name="Alam M."/>
        </authorList>
    </citation>
    <scope>NUCLEOTIDE SEQUENCE [LARGE SCALE GENOMIC DNA]</scope>
    <source>
        <strain evidence="2 3">Lewin</strain>
    </source>
</reference>
<sequence length="105" mass="11812">MRLNLAIAVGLRPFKSGIAAQYFIYEGIPHKLEGRRKGPKARTKDERPSAAERVRRSRRPKAGVACLQGRADLRAPQHSGGQQSWPRAPKQKLLLAIIHYPKSDY</sequence>
<evidence type="ECO:0000256" key="1">
    <source>
        <dbReference type="SAM" id="MobiDB-lite"/>
    </source>
</evidence>
<name>H6KZ59_SAPGL</name>
<dbReference type="EMBL" id="CP002831">
    <property type="protein sequence ID" value="AFC23343.1"/>
    <property type="molecule type" value="Genomic_DNA"/>
</dbReference>
<feature type="region of interest" description="Disordered" evidence="1">
    <location>
        <begin position="33"/>
        <end position="87"/>
    </location>
</feature>
<keyword evidence="3" id="KW-1185">Reference proteome</keyword>
<gene>
    <name evidence="2" type="ordered locus">SGRA_0604</name>
</gene>
<protein>
    <submittedName>
        <fullName evidence="2">Uncharacterized protein</fullName>
    </submittedName>
</protein>
<dbReference type="Proteomes" id="UP000007519">
    <property type="component" value="Chromosome"/>
</dbReference>
<evidence type="ECO:0000313" key="3">
    <source>
        <dbReference type="Proteomes" id="UP000007519"/>
    </source>
</evidence>